<dbReference type="Proteomes" id="UP000595841">
    <property type="component" value="Chromosome"/>
</dbReference>
<dbReference type="Gene3D" id="3.40.1350.10">
    <property type="match status" value="1"/>
</dbReference>
<dbReference type="GO" id="GO:0004519">
    <property type="term" value="F:endonuclease activity"/>
    <property type="evidence" value="ECO:0007669"/>
    <property type="project" value="UniProtKB-KW"/>
</dbReference>
<dbReference type="KEGG" id="pson:JI735_33560"/>
<keyword evidence="2" id="KW-0540">Nuclease</keyword>
<evidence type="ECO:0000313" key="3">
    <source>
        <dbReference type="Proteomes" id="UP000595841"/>
    </source>
</evidence>
<gene>
    <name evidence="2" type="ORF">JI735_33560</name>
</gene>
<name>A0A974SDB2_9BACL</name>
<proteinExistence type="predicted"/>
<dbReference type="GO" id="GO:0003677">
    <property type="term" value="F:DNA binding"/>
    <property type="evidence" value="ECO:0007669"/>
    <property type="project" value="InterPro"/>
</dbReference>
<protein>
    <submittedName>
        <fullName evidence="2">Restriction endonuclease</fullName>
    </submittedName>
</protein>
<evidence type="ECO:0000259" key="1">
    <source>
        <dbReference type="Pfam" id="PF04471"/>
    </source>
</evidence>
<feature type="domain" description="Restriction endonuclease type IV Mrr" evidence="1">
    <location>
        <begin position="176"/>
        <end position="289"/>
    </location>
</feature>
<keyword evidence="2" id="KW-0255">Endonuclease</keyword>
<keyword evidence="2" id="KW-0378">Hydrolase</keyword>
<dbReference type="InterPro" id="IPR011856">
    <property type="entry name" value="tRNA_endonuc-like_dom_sf"/>
</dbReference>
<dbReference type="InterPro" id="IPR011335">
    <property type="entry name" value="Restrct_endonuc-II-like"/>
</dbReference>
<dbReference type="InterPro" id="IPR007560">
    <property type="entry name" value="Restrct_endonuc_IV_Mrr"/>
</dbReference>
<organism evidence="2 3">
    <name type="scientific">Paenibacillus sonchi</name>
    <dbReference type="NCBI Taxonomy" id="373687"/>
    <lineage>
        <taxon>Bacteria</taxon>
        <taxon>Bacillati</taxon>
        <taxon>Bacillota</taxon>
        <taxon>Bacilli</taxon>
        <taxon>Bacillales</taxon>
        <taxon>Paenibacillaceae</taxon>
        <taxon>Paenibacillus</taxon>
        <taxon>Paenibacillus sonchi group</taxon>
    </lineage>
</organism>
<dbReference type="SUPFAM" id="SSF52980">
    <property type="entry name" value="Restriction endonuclease-like"/>
    <property type="match status" value="1"/>
</dbReference>
<dbReference type="GO" id="GO:0009307">
    <property type="term" value="P:DNA restriction-modification system"/>
    <property type="evidence" value="ECO:0007669"/>
    <property type="project" value="InterPro"/>
</dbReference>
<dbReference type="EMBL" id="CP068595">
    <property type="protein sequence ID" value="QQZ61239.1"/>
    <property type="molecule type" value="Genomic_DNA"/>
</dbReference>
<accession>A0A974SDB2</accession>
<reference evidence="2 3" key="1">
    <citation type="submission" date="2021-01" db="EMBL/GenBank/DDBJ databases">
        <title>Whole genome sequence of Paenibacillus sonchi LMG 24727 for comparative genomics.</title>
        <authorList>
            <person name="Lee G."/>
            <person name="Kim M.-J."/>
            <person name="Lim K."/>
            <person name="Shin J.-H."/>
        </authorList>
    </citation>
    <scope>NUCLEOTIDE SEQUENCE [LARGE SCALE GENOMIC DNA]</scope>
    <source>
        <strain evidence="2 3">LMG 24727</strain>
    </source>
</reference>
<evidence type="ECO:0000313" key="2">
    <source>
        <dbReference type="EMBL" id="QQZ61239.1"/>
    </source>
</evidence>
<sequence length="319" mass="36909">MDKLTYHYPPEVFNLLVDTIPLLNRSKNDVLLFFKGAGVKNSLLLDIENTILTNRASINKYDMVRTILARLNESGENTLRERREVVKRVVEFESYESCWDTDRLKAKGLVYEVRQLVNVKDSFTRMKNAKEEAELEIRKEYLKKAAEAQKLAQAKELFKNEISTLFVMKDPHKRGKLFEDILNRLFSSFGILIKEAFTLTGDSNEGIVEQIDGVIELDGDYYLVEMKWWNQAVGPDEIAKHLVRVFTRGQARGLFFSVSGFTEGALSMCKQSLDKVVIVLGDLYEFITMLDNDGDLKRFLKDKIQAAIIDRNPYYKREY</sequence>
<keyword evidence="3" id="KW-1185">Reference proteome</keyword>
<dbReference type="AlphaFoldDB" id="A0A974SDB2"/>
<dbReference type="Pfam" id="PF04471">
    <property type="entry name" value="Mrr_cat"/>
    <property type="match status" value="1"/>
</dbReference>
<dbReference type="RefSeq" id="WP_039832560.1">
    <property type="nucleotide sequence ID" value="NZ_CP068595.1"/>
</dbReference>